<dbReference type="Proteomes" id="UP001431429">
    <property type="component" value="Unassembled WGS sequence"/>
</dbReference>
<proteinExistence type="predicted"/>
<feature type="compositionally biased region" description="Pro residues" evidence="1">
    <location>
        <begin position="618"/>
        <end position="627"/>
    </location>
</feature>
<sequence>MNSDRDEIRGGWVPADESDAEPAEMTGEFTIDYTPPAWYTQNASGDPSGSGAGHTAPPPPNGAPVAVPGLPTGSGFEPSWTQQPMPQPPMTQQSGEQSGEQSGQPAGHLPGPSRGQLSTGTPPPLPQSEGHSPSTAGVAASSGAVPAAGAIPVSAAPAVPAVDGSPSTEPPTGRVTGEPLTGTAADGGPVPRTAPESPSEPMTHPTAAAVAESTPLAQSAHEPESLDQGSESVQAPTGLADPAAGQGQLSHSATAEPAHSEPFGGGDVESGATMRFSPAALKQEIARRDAAAQQEGAGAPASHDDVSRTAGTDQAEVDEAAAVDRPSVGPPPAEPASIADARRQAEPADRTPAPVAEPSPPTVDEVSVSRAATDEAAVADLAPPGVPDQHVLPRAVPDQQHPIGDAADDRTSGSGPQDAVAAASAAPAALPAPAHPWSPGAQPPDAALPPLPPAFQPAAPASAPQWPVSPQSSEQSAPPPLPAVPQGGPAPGYGFPHPSVPHHAGGPDQSGYGYPPQAPPAPQGPYATPGPQQYQGPQGHHGLPPAPGPQGVPGQPSAPSQPAVAAQSGFPAQHQAPNAPVPQPPQQLGQPVEPALPGPLPVPQQPSTAPGPGGYGFPQPPNPPGPLPGVQQHPPAPAQVQAPPPGYGYPQQPQAGDQASLPLPPQRPGPAEPPVQQAPHTQQAPPAQQAPPVQQPPSAYQQSQPPAGPPAPVGQPVDPRAGAAWPTPVTHDQRERSVPGAPLGYTAAVELSSDRLLRNNRQKPKSSRSPSGASRFKLGGKKEEAERLRKLDLIRTPVLSCYRIAVISLKGGVGKTTTTTALGSTLATERQDKILAIDANPDAGTLGRRVRRETGATIRDLVQAIPYLHSYMDIRRFTSQAPSGLEIIANDVDPAVSTAFNDEDYRRAIEVLGRQYPIILTDSGTGLLYSAMRGVLDLADQLIIVSTPSVDGASSASTTLDWLSAHGYADLVQRSVTVISGVRETGKMIKVEDIVQHFQTRCRGVVVVPFDEHLAAGAEVDLDMMRPKTREAYFNLSALIAEDFVRAQQQQGLWTASNGNAPPTMAPPMPGHQGAPAAQQPGVPGQHTGQGGQQYGQPGGPAQGPYGQPGPPQQGAGAPYGGAPQQQSYPPQGWQLQPGQGQQPPAQPTSPPGFPAQAPHHPGPAQPGPQHPGAQQPGHGQQGNPGQSAGQGQPGGSEPPEPQAPLPPNTWPPQQPPHPPQAPPQ</sequence>
<feature type="region of interest" description="Disordered" evidence="1">
    <location>
        <begin position="157"/>
        <end position="782"/>
    </location>
</feature>
<feature type="compositionally biased region" description="Pro residues" evidence="1">
    <location>
        <begin position="1197"/>
        <end position="1225"/>
    </location>
</feature>
<dbReference type="RefSeq" id="WP_250923209.1">
    <property type="nucleotide sequence ID" value="NZ_JAMQAW010000052.1"/>
</dbReference>
<feature type="compositionally biased region" description="Low complexity" evidence="1">
    <location>
        <begin position="648"/>
        <end position="659"/>
    </location>
</feature>
<feature type="compositionally biased region" description="Pro residues" evidence="1">
    <location>
        <begin position="1145"/>
        <end position="1154"/>
    </location>
</feature>
<feature type="compositionally biased region" description="Low complexity" evidence="1">
    <location>
        <begin position="419"/>
        <end position="432"/>
    </location>
</feature>
<feature type="compositionally biased region" description="Pro residues" evidence="1">
    <location>
        <begin position="662"/>
        <end position="673"/>
    </location>
</feature>
<dbReference type="InterPro" id="IPR047739">
    <property type="entry name" value="SCO5717-like_N"/>
</dbReference>
<evidence type="ECO:0000259" key="2">
    <source>
        <dbReference type="Pfam" id="PF01656"/>
    </source>
</evidence>
<name>A0ABT0UXP4_9ACTN</name>
<dbReference type="SUPFAM" id="SSF52540">
    <property type="entry name" value="P-loop containing nucleoside triphosphate hydrolases"/>
    <property type="match status" value="1"/>
</dbReference>
<dbReference type="NCBIfam" id="NF041021">
    <property type="entry name" value="SCO5717_Nterm"/>
    <property type="match status" value="1"/>
</dbReference>
<feature type="region of interest" description="Disordered" evidence="1">
    <location>
        <begin position="1"/>
        <end position="143"/>
    </location>
</feature>
<feature type="compositionally biased region" description="Low complexity" evidence="1">
    <location>
        <begin position="291"/>
        <end position="301"/>
    </location>
</feature>
<evidence type="ECO:0000313" key="3">
    <source>
        <dbReference type="EMBL" id="MCM2392885.1"/>
    </source>
</evidence>
<comment type="caution">
    <text evidence="3">The sequence shown here is derived from an EMBL/GenBank/DDBJ whole genome shotgun (WGS) entry which is preliminary data.</text>
</comment>
<dbReference type="EMBL" id="JAMQAW010000052">
    <property type="protein sequence ID" value="MCM2392885.1"/>
    <property type="molecule type" value="Genomic_DNA"/>
</dbReference>
<feature type="compositionally biased region" description="Low complexity" evidence="1">
    <location>
        <begin position="1113"/>
        <end position="1144"/>
    </location>
</feature>
<evidence type="ECO:0000313" key="4">
    <source>
        <dbReference type="Proteomes" id="UP001431429"/>
    </source>
</evidence>
<feature type="compositionally biased region" description="Low complexity" evidence="1">
    <location>
        <begin position="157"/>
        <end position="167"/>
    </location>
</feature>
<feature type="compositionally biased region" description="Low complexity" evidence="1">
    <location>
        <begin position="456"/>
        <end position="476"/>
    </location>
</feature>
<reference evidence="3" key="1">
    <citation type="submission" date="2022-06" db="EMBL/GenBank/DDBJ databases">
        <title>Genome public.</title>
        <authorList>
            <person name="Sun Q."/>
        </authorList>
    </citation>
    <scope>NUCLEOTIDE SEQUENCE</scope>
    <source>
        <strain evidence="3">CWNU-1</strain>
    </source>
</reference>
<feature type="compositionally biased region" description="Pro residues" evidence="1">
    <location>
        <begin position="594"/>
        <end position="604"/>
    </location>
</feature>
<dbReference type="InterPro" id="IPR027417">
    <property type="entry name" value="P-loop_NTPase"/>
</dbReference>
<feature type="compositionally biased region" description="Low complexity" evidence="1">
    <location>
        <begin position="132"/>
        <end position="143"/>
    </location>
</feature>
<feature type="compositionally biased region" description="Gly residues" evidence="1">
    <location>
        <begin position="1088"/>
        <end position="1102"/>
    </location>
</feature>
<feature type="region of interest" description="Disordered" evidence="1">
    <location>
        <begin position="1055"/>
        <end position="1225"/>
    </location>
</feature>
<protein>
    <submittedName>
        <fullName evidence="3">AAA family ATPase</fullName>
    </submittedName>
</protein>
<feature type="compositionally biased region" description="Low complexity" evidence="1">
    <location>
        <begin position="552"/>
        <end position="578"/>
    </location>
</feature>
<organism evidence="3 4">
    <name type="scientific">Streptomyces albipurpureus</name>
    <dbReference type="NCBI Taxonomy" id="2897419"/>
    <lineage>
        <taxon>Bacteria</taxon>
        <taxon>Bacillati</taxon>
        <taxon>Actinomycetota</taxon>
        <taxon>Actinomycetes</taxon>
        <taxon>Kitasatosporales</taxon>
        <taxon>Streptomycetaceae</taxon>
        <taxon>Streptomyces</taxon>
    </lineage>
</organism>
<keyword evidence="4" id="KW-1185">Reference proteome</keyword>
<dbReference type="Gene3D" id="3.40.50.300">
    <property type="entry name" value="P-loop containing nucleotide triphosphate hydrolases"/>
    <property type="match status" value="1"/>
</dbReference>
<feature type="compositionally biased region" description="Low complexity" evidence="1">
    <location>
        <begin position="90"/>
        <end position="104"/>
    </location>
</feature>
<dbReference type="PANTHER" id="PTHR43384">
    <property type="entry name" value="SEPTUM SITE-DETERMINING PROTEIN MIND HOMOLOG, CHLOROPLASTIC-RELATED"/>
    <property type="match status" value="1"/>
</dbReference>
<feature type="compositionally biased region" description="Pro residues" evidence="1">
    <location>
        <begin position="634"/>
        <end position="647"/>
    </location>
</feature>
<feature type="compositionally biased region" description="Basic and acidic residues" evidence="1">
    <location>
        <begin position="340"/>
        <end position="349"/>
    </location>
</feature>
<accession>A0ABT0UXP4</accession>
<dbReference type="Pfam" id="PF01656">
    <property type="entry name" value="CbiA"/>
    <property type="match status" value="1"/>
</dbReference>
<evidence type="ECO:0000256" key="1">
    <source>
        <dbReference type="SAM" id="MobiDB-lite"/>
    </source>
</evidence>
<dbReference type="InterPro" id="IPR002586">
    <property type="entry name" value="CobQ/CobB/MinD/ParA_Nub-bd_dom"/>
</dbReference>
<gene>
    <name evidence="3" type="ORF">NBG84_32160</name>
</gene>
<dbReference type="InterPro" id="IPR050625">
    <property type="entry name" value="ParA/MinD_ATPase"/>
</dbReference>
<feature type="domain" description="CobQ/CobB/MinD/ParA nucleotide binding" evidence="2">
    <location>
        <begin position="804"/>
        <end position="913"/>
    </location>
</feature>
<feature type="compositionally biased region" description="Low complexity" evidence="1">
    <location>
        <begin position="524"/>
        <end position="543"/>
    </location>
</feature>
<feature type="compositionally biased region" description="Low complexity" evidence="1">
    <location>
        <begin position="1171"/>
        <end position="1191"/>
    </location>
</feature>
<feature type="compositionally biased region" description="Pro residues" evidence="1">
    <location>
        <begin position="446"/>
        <end position="455"/>
    </location>
</feature>
<feature type="compositionally biased region" description="Low complexity" evidence="1">
    <location>
        <begin position="674"/>
        <end position="705"/>
    </location>
</feature>
<dbReference type="PANTHER" id="PTHR43384:SF14">
    <property type="entry name" value="ESX-1 SECRETION-ASSOCIATED PROTEIN ESPI"/>
    <property type="match status" value="1"/>
</dbReference>
<feature type="compositionally biased region" description="Pro residues" evidence="1">
    <location>
        <begin position="1161"/>
        <end position="1170"/>
    </location>
</feature>